<proteinExistence type="predicted"/>
<evidence type="ECO:0000256" key="1">
    <source>
        <dbReference type="SAM" id="MobiDB-lite"/>
    </source>
</evidence>
<reference evidence="3" key="1">
    <citation type="submission" date="2016-10" db="EMBL/GenBank/DDBJ databases">
        <authorList>
            <person name="Varghese N."/>
        </authorList>
    </citation>
    <scope>NUCLEOTIDE SEQUENCE [LARGE SCALE GENOMIC DNA]</scope>
    <source>
        <strain evidence="3">DSM 45096 / BCRC 16803 / CGMCC 4.1857 / CIP 109030 / JCM 12277 / KCTC 19219 / NBRC 100920 / 33214</strain>
    </source>
</reference>
<dbReference type="Proteomes" id="UP000183015">
    <property type="component" value="Unassembled WGS sequence"/>
</dbReference>
<evidence type="ECO:0000313" key="3">
    <source>
        <dbReference type="Proteomes" id="UP000183015"/>
    </source>
</evidence>
<protein>
    <submittedName>
        <fullName evidence="2">Uncharacterized protein</fullName>
    </submittedName>
</protein>
<dbReference type="AlphaFoldDB" id="A0A1H7T1U8"/>
<organism evidence="2 3">
    <name type="scientific">Streptacidiphilus jiangxiensis</name>
    <dbReference type="NCBI Taxonomy" id="235985"/>
    <lineage>
        <taxon>Bacteria</taxon>
        <taxon>Bacillati</taxon>
        <taxon>Actinomycetota</taxon>
        <taxon>Actinomycetes</taxon>
        <taxon>Kitasatosporales</taxon>
        <taxon>Streptomycetaceae</taxon>
        <taxon>Streptacidiphilus</taxon>
    </lineage>
</organism>
<gene>
    <name evidence="2" type="ORF">SAMN05414137_11331</name>
</gene>
<name>A0A1H7T1U8_STRJI</name>
<dbReference type="eggNOG" id="ENOG503311S">
    <property type="taxonomic scope" value="Bacteria"/>
</dbReference>
<sequence length="496" mass="51965">MPGKRLTAVRARSERRKHRLLFGLPLALAVVVGGGLAFADVTPTTPPGTGVAATPTNWGAVTSRTAVNAPSMMNAGVIAANISVSTIKLSSAFNYLSPNGAGMPQWTRTVTAVAPGGTVDVAWQAANGIHVTRVDGRLRRTGPDTVITGAREIGGLVAFDDGFALLTRVADHNRWGETAAALIRVRDGRVAFVVKLTGATSHDTAPMLDGQLAWSGGRYAAVFTVHGAGGAQNGRWGDKMVYVSDAGRILPGGRAWGCRGDTGRTLGWSGPSAAYTCYDDGTAAGSALTSGDDMVRTGNGSWVTALSSRGPVSSRKNLLTWDITPRWSSHRTVLFFVDTGSRTARSVVLTTTAGTENINVHLAPYGRTALLVSWESVRNGVFTGTHFRLVDLNGRFLTPDLVLGVHVSGPIGVLANGDLVWAFVRQTPLYGHRMNRWPTVTSLFLAHLHVSLVVGGSAFPTPAPTTTPTPTSMPTSMPSLPAAPSTAPSTAVGTHF</sequence>
<dbReference type="EMBL" id="FOAZ01000013">
    <property type="protein sequence ID" value="SEL78851.1"/>
    <property type="molecule type" value="Genomic_DNA"/>
</dbReference>
<keyword evidence="3" id="KW-1185">Reference proteome</keyword>
<evidence type="ECO:0000313" key="2">
    <source>
        <dbReference type="EMBL" id="SEL78851.1"/>
    </source>
</evidence>
<feature type="region of interest" description="Disordered" evidence="1">
    <location>
        <begin position="459"/>
        <end position="496"/>
    </location>
</feature>
<accession>A0A1H7T1U8</accession>
<feature type="compositionally biased region" description="Low complexity" evidence="1">
    <location>
        <begin position="468"/>
        <end position="496"/>
    </location>
</feature>